<accession>A0A2X0TZJ6</accession>
<evidence type="ECO:0000256" key="2">
    <source>
        <dbReference type="ARBA" id="ARBA00022448"/>
    </source>
</evidence>
<dbReference type="InterPro" id="IPR011055">
    <property type="entry name" value="Dup_hybrid_motif"/>
</dbReference>
<dbReference type="GO" id="GO:0009401">
    <property type="term" value="P:phosphoenolpyruvate-dependent sugar phosphotransferase system"/>
    <property type="evidence" value="ECO:0007669"/>
    <property type="project" value="UniProtKB-KW"/>
</dbReference>
<evidence type="ECO:0000256" key="3">
    <source>
        <dbReference type="ARBA" id="ARBA00022597"/>
    </source>
</evidence>
<dbReference type="GO" id="GO:0016301">
    <property type="term" value="F:kinase activity"/>
    <property type="evidence" value="ECO:0007669"/>
    <property type="project" value="UniProtKB-KW"/>
</dbReference>
<name>A0A2X0TZJ6_9ACTO</name>
<dbReference type="STRING" id="1660.APY09_06915"/>
<reference evidence="8 9" key="1">
    <citation type="submission" date="2018-06" db="EMBL/GenBank/DDBJ databases">
        <authorList>
            <consortium name="Pathogen Informatics"/>
            <person name="Doyle S."/>
        </authorList>
    </citation>
    <scope>NUCLEOTIDE SEQUENCE [LARGE SCALE GENOMIC DNA]</scope>
    <source>
        <strain evidence="8 9">NCTC9935</strain>
    </source>
</reference>
<comment type="subcellular location">
    <subcellularLocation>
        <location evidence="1">Cytoplasm</location>
    </subcellularLocation>
</comment>
<protein>
    <submittedName>
        <fullName evidence="8">Glucose-specific phosphotransferase enzyme IIA component</fullName>
        <ecNumber evidence="8">2.7.1.-</ecNumber>
    </submittedName>
</protein>
<dbReference type="EC" id="2.7.1.-" evidence="8"/>
<dbReference type="RefSeq" id="WP_111823034.1">
    <property type="nucleotide sequence ID" value="NZ_CAUQLB010000002.1"/>
</dbReference>
<keyword evidence="4 8" id="KW-0808">Transferase</keyword>
<dbReference type="PROSITE" id="PS51093">
    <property type="entry name" value="PTS_EIIA_TYPE_1"/>
    <property type="match status" value="1"/>
</dbReference>
<gene>
    <name evidence="8" type="primary">crr</name>
    <name evidence="8" type="ORF">NCTC9935_00472</name>
</gene>
<proteinExistence type="predicted"/>
<dbReference type="PROSITE" id="PS00371">
    <property type="entry name" value="PTS_EIIA_TYPE_1_HIS"/>
    <property type="match status" value="1"/>
</dbReference>
<dbReference type="Pfam" id="PF00358">
    <property type="entry name" value="PTS_EIIA_1"/>
    <property type="match status" value="1"/>
</dbReference>
<organism evidence="8 9">
    <name type="scientific">Schaalia odontolytica</name>
    <dbReference type="NCBI Taxonomy" id="1660"/>
    <lineage>
        <taxon>Bacteria</taxon>
        <taxon>Bacillati</taxon>
        <taxon>Actinomycetota</taxon>
        <taxon>Actinomycetes</taxon>
        <taxon>Actinomycetales</taxon>
        <taxon>Actinomycetaceae</taxon>
        <taxon>Schaalia</taxon>
    </lineage>
</organism>
<sequence>MSFLVRAPFAAHVQALAQVPDPVFASGVVGDGQALIPDADASCVTVRSPINGVVTKLKSHAAIVTSTRGVSILIHLGIDTVSLRGKGFAPLVDEGEIVDEGTPLIHWDLGPVREAALSPCVPVIVVNPPGTSITSALDQTASSVAILDPLFSVNDS</sequence>
<evidence type="ECO:0000313" key="8">
    <source>
        <dbReference type="EMBL" id="SPT54919.1"/>
    </source>
</evidence>
<dbReference type="GO" id="GO:0005737">
    <property type="term" value="C:cytoplasm"/>
    <property type="evidence" value="ECO:0007669"/>
    <property type="project" value="UniProtKB-SubCell"/>
</dbReference>
<evidence type="ECO:0000259" key="7">
    <source>
        <dbReference type="PROSITE" id="PS51093"/>
    </source>
</evidence>
<dbReference type="Proteomes" id="UP000250192">
    <property type="component" value="Unassembled WGS sequence"/>
</dbReference>
<keyword evidence="3" id="KW-0762">Sugar transport</keyword>
<evidence type="ECO:0000256" key="4">
    <source>
        <dbReference type="ARBA" id="ARBA00022679"/>
    </source>
</evidence>
<keyword evidence="5" id="KW-0598">Phosphotransferase system</keyword>
<dbReference type="InterPro" id="IPR001127">
    <property type="entry name" value="PTS_EIIA_1_perm"/>
</dbReference>
<evidence type="ECO:0000313" key="9">
    <source>
        <dbReference type="Proteomes" id="UP000250192"/>
    </source>
</evidence>
<dbReference type="InterPro" id="IPR050890">
    <property type="entry name" value="PTS_EIIA_component"/>
</dbReference>
<evidence type="ECO:0000256" key="6">
    <source>
        <dbReference type="ARBA" id="ARBA00022777"/>
    </source>
</evidence>
<dbReference type="Gene3D" id="2.70.70.10">
    <property type="entry name" value="Glucose Permease (Domain IIA)"/>
    <property type="match status" value="1"/>
</dbReference>
<dbReference type="PANTHER" id="PTHR45008">
    <property type="entry name" value="PTS SYSTEM GLUCOSE-SPECIFIC EIIA COMPONENT"/>
    <property type="match status" value="1"/>
</dbReference>
<feature type="domain" description="PTS EIIA type-1" evidence="7">
    <location>
        <begin position="21"/>
        <end position="127"/>
    </location>
</feature>
<dbReference type="OrthoDB" id="9797715at2"/>
<evidence type="ECO:0000256" key="5">
    <source>
        <dbReference type="ARBA" id="ARBA00022683"/>
    </source>
</evidence>
<keyword evidence="6" id="KW-0418">Kinase</keyword>
<dbReference type="GeneID" id="93757294"/>
<keyword evidence="9" id="KW-1185">Reference proteome</keyword>
<keyword evidence="2" id="KW-0813">Transport</keyword>
<evidence type="ECO:0000256" key="1">
    <source>
        <dbReference type="ARBA" id="ARBA00004496"/>
    </source>
</evidence>
<dbReference type="AlphaFoldDB" id="A0A2X0TZJ6"/>
<dbReference type="PANTHER" id="PTHR45008:SF1">
    <property type="entry name" value="PTS SYSTEM GLUCOSE-SPECIFIC EIIA COMPONENT"/>
    <property type="match status" value="1"/>
</dbReference>
<dbReference type="EMBL" id="UAPR01000001">
    <property type="protein sequence ID" value="SPT54919.1"/>
    <property type="molecule type" value="Genomic_DNA"/>
</dbReference>
<dbReference type="SUPFAM" id="SSF51261">
    <property type="entry name" value="Duplicated hybrid motif"/>
    <property type="match status" value="1"/>
</dbReference>